<feature type="transmembrane region" description="Helical" evidence="1">
    <location>
        <begin position="6"/>
        <end position="26"/>
    </location>
</feature>
<keyword evidence="1" id="KW-0812">Transmembrane</keyword>
<dbReference type="RefSeq" id="WP_379904050.1">
    <property type="nucleotide sequence ID" value="NZ_JBHULM010000011.1"/>
</dbReference>
<protein>
    <recommendedName>
        <fullName evidence="4">LPXTG-motif cell wall anchor domain-containing protein</fullName>
    </recommendedName>
</protein>
<gene>
    <name evidence="2" type="ORF">ACFSSB_10770</name>
</gene>
<keyword evidence="1" id="KW-1133">Transmembrane helix</keyword>
<evidence type="ECO:0000313" key="3">
    <source>
        <dbReference type="Proteomes" id="UP001597467"/>
    </source>
</evidence>
<accession>A0ABW5K502</accession>
<reference evidence="3" key="1">
    <citation type="journal article" date="2019" name="Int. J. Syst. Evol. Microbiol.">
        <title>The Global Catalogue of Microorganisms (GCM) 10K type strain sequencing project: providing services to taxonomists for standard genome sequencing and annotation.</title>
        <authorList>
            <consortium name="The Broad Institute Genomics Platform"/>
            <consortium name="The Broad Institute Genome Sequencing Center for Infectious Disease"/>
            <person name="Wu L."/>
            <person name="Ma J."/>
        </authorList>
    </citation>
    <scope>NUCLEOTIDE SEQUENCE [LARGE SCALE GENOMIC DNA]</scope>
    <source>
        <strain evidence="3">KCTC 42808</strain>
    </source>
</reference>
<dbReference type="Proteomes" id="UP001597467">
    <property type="component" value="Unassembled WGS sequence"/>
</dbReference>
<organism evidence="2 3">
    <name type="scientific">Lacinutrix gracilariae</name>
    <dbReference type="NCBI Taxonomy" id="1747198"/>
    <lineage>
        <taxon>Bacteria</taxon>
        <taxon>Pseudomonadati</taxon>
        <taxon>Bacteroidota</taxon>
        <taxon>Flavobacteriia</taxon>
        <taxon>Flavobacteriales</taxon>
        <taxon>Flavobacteriaceae</taxon>
        <taxon>Lacinutrix</taxon>
    </lineage>
</organism>
<sequence length="48" mass="5761">MKILEYLTGKEGILILGLIVTVVYFIRKWKEKRYFKSVEKKVNSKKKN</sequence>
<keyword evidence="1" id="KW-0472">Membrane</keyword>
<name>A0ABW5K502_9FLAO</name>
<evidence type="ECO:0008006" key="4">
    <source>
        <dbReference type="Google" id="ProtNLM"/>
    </source>
</evidence>
<keyword evidence="3" id="KW-1185">Reference proteome</keyword>
<proteinExistence type="predicted"/>
<evidence type="ECO:0000256" key="1">
    <source>
        <dbReference type="SAM" id="Phobius"/>
    </source>
</evidence>
<comment type="caution">
    <text evidence="2">The sequence shown here is derived from an EMBL/GenBank/DDBJ whole genome shotgun (WGS) entry which is preliminary data.</text>
</comment>
<dbReference type="EMBL" id="JBHULM010000011">
    <property type="protein sequence ID" value="MFD2542800.1"/>
    <property type="molecule type" value="Genomic_DNA"/>
</dbReference>
<evidence type="ECO:0000313" key="2">
    <source>
        <dbReference type="EMBL" id="MFD2542800.1"/>
    </source>
</evidence>